<evidence type="ECO:0000259" key="6">
    <source>
        <dbReference type="PROSITE" id="PS50059"/>
    </source>
</evidence>
<evidence type="ECO:0000256" key="5">
    <source>
        <dbReference type="PROSITE-ProRule" id="PRU00277"/>
    </source>
</evidence>
<keyword evidence="8" id="KW-1185">Reference proteome</keyword>
<feature type="domain" description="PPIase FKBP-type" evidence="6">
    <location>
        <begin position="38"/>
        <end position="127"/>
    </location>
</feature>
<dbReference type="EC" id="5.2.1.8" evidence="2 5"/>
<dbReference type="InterPro" id="IPR044609">
    <property type="entry name" value="FKBP2/11"/>
</dbReference>
<keyword evidence="4 5" id="KW-0413">Isomerase</keyword>
<dbReference type="EMBL" id="OU015569">
    <property type="protein sequence ID" value="CAG5096172.1"/>
    <property type="molecule type" value="Genomic_DNA"/>
</dbReference>
<evidence type="ECO:0000256" key="4">
    <source>
        <dbReference type="ARBA" id="ARBA00023235"/>
    </source>
</evidence>
<dbReference type="PANTHER" id="PTHR45779:SF7">
    <property type="entry name" value="PEPTIDYLPROLYL ISOMERASE"/>
    <property type="match status" value="1"/>
</dbReference>
<dbReference type="Gene3D" id="3.10.50.40">
    <property type="match status" value="1"/>
</dbReference>
<dbReference type="PANTHER" id="PTHR45779">
    <property type="entry name" value="PEPTIDYLPROLYL ISOMERASE"/>
    <property type="match status" value="1"/>
</dbReference>
<evidence type="ECO:0000313" key="7">
    <source>
        <dbReference type="EMBL" id="CAG5096172.1"/>
    </source>
</evidence>
<evidence type="ECO:0000256" key="1">
    <source>
        <dbReference type="ARBA" id="ARBA00000971"/>
    </source>
</evidence>
<proteinExistence type="predicted"/>
<reference evidence="7 8" key="1">
    <citation type="submission" date="2021-04" db="EMBL/GenBank/DDBJ databases">
        <authorList>
            <person name="Bliznina A."/>
        </authorList>
    </citation>
    <scope>NUCLEOTIDE SEQUENCE [LARGE SCALE GENOMIC DNA]</scope>
</reference>
<dbReference type="InterPro" id="IPR046357">
    <property type="entry name" value="PPIase_dom_sf"/>
</dbReference>
<dbReference type="Pfam" id="PF00254">
    <property type="entry name" value="FKBP_C"/>
    <property type="match status" value="1"/>
</dbReference>
<evidence type="ECO:0000313" key="8">
    <source>
        <dbReference type="Proteomes" id="UP001158576"/>
    </source>
</evidence>
<dbReference type="InterPro" id="IPR001179">
    <property type="entry name" value="PPIase_FKBP_dom"/>
</dbReference>
<keyword evidence="3 5" id="KW-0697">Rotamase</keyword>
<name>A0ABN7SHA8_OIKDI</name>
<accession>A0ABN7SHA8</accession>
<gene>
    <name evidence="7" type="ORF">OKIOD_LOCUS6060</name>
</gene>
<comment type="catalytic activity">
    <reaction evidence="1 5">
        <text>[protein]-peptidylproline (omega=180) = [protein]-peptidylproline (omega=0)</text>
        <dbReference type="Rhea" id="RHEA:16237"/>
        <dbReference type="Rhea" id="RHEA-COMP:10747"/>
        <dbReference type="Rhea" id="RHEA-COMP:10748"/>
        <dbReference type="ChEBI" id="CHEBI:83833"/>
        <dbReference type="ChEBI" id="CHEBI:83834"/>
        <dbReference type="EC" id="5.2.1.8"/>
    </reaction>
</comment>
<dbReference type="SUPFAM" id="SSF54534">
    <property type="entry name" value="FKBP-like"/>
    <property type="match status" value="1"/>
</dbReference>
<evidence type="ECO:0000256" key="3">
    <source>
        <dbReference type="ARBA" id="ARBA00023110"/>
    </source>
</evidence>
<sequence>MKLLSFALLASALGLDKLQIGVKKRVSADECTQKSRKGDRLSMHYTGTLLETGEKFDSSHDRNQAFEFTLGQGMVIKGWDQGLVGMCVGEQRRLKIPSDLAYGSSGAGAKIPPNAALVFEVELLAIKREGEL</sequence>
<evidence type="ECO:0000256" key="2">
    <source>
        <dbReference type="ARBA" id="ARBA00013194"/>
    </source>
</evidence>
<organism evidence="7 8">
    <name type="scientific">Oikopleura dioica</name>
    <name type="common">Tunicate</name>
    <dbReference type="NCBI Taxonomy" id="34765"/>
    <lineage>
        <taxon>Eukaryota</taxon>
        <taxon>Metazoa</taxon>
        <taxon>Chordata</taxon>
        <taxon>Tunicata</taxon>
        <taxon>Appendicularia</taxon>
        <taxon>Copelata</taxon>
        <taxon>Oikopleuridae</taxon>
        <taxon>Oikopleura</taxon>
    </lineage>
</organism>
<dbReference type="Proteomes" id="UP001158576">
    <property type="component" value="Chromosome XSR"/>
</dbReference>
<dbReference type="PROSITE" id="PS50059">
    <property type="entry name" value="FKBP_PPIASE"/>
    <property type="match status" value="1"/>
</dbReference>
<protein>
    <recommendedName>
        <fullName evidence="2 5">peptidylprolyl isomerase</fullName>
        <ecNumber evidence="2 5">5.2.1.8</ecNumber>
    </recommendedName>
</protein>